<evidence type="ECO:0000256" key="8">
    <source>
        <dbReference type="ARBA" id="ARBA00022989"/>
    </source>
</evidence>
<evidence type="ECO:0000256" key="11">
    <source>
        <dbReference type="SAM" id="Phobius"/>
    </source>
</evidence>
<dbReference type="GO" id="GO:0010628">
    <property type="term" value="P:positive regulation of gene expression"/>
    <property type="evidence" value="ECO:0007669"/>
    <property type="project" value="Ensembl"/>
</dbReference>
<reference evidence="12" key="1">
    <citation type="submission" date="2025-08" db="UniProtKB">
        <authorList>
            <consortium name="Ensembl"/>
        </authorList>
    </citation>
    <scope>IDENTIFICATION</scope>
</reference>
<dbReference type="InterPro" id="IPR003551">
    <property type="entry name" value="Claudin5"/>
</dbReference>
<dbReference type="PANTHER" id="PTHR12002">
    <property type="entry name" value="CLAUDIN"/>
    <property type="match status" value="1"/>
</dbReference>
<dbReference type="GO" id="GO:0005198">
    <property type="term" value="F:structural molecule activity"/>
    <property type="evidence" value="ECO:0007669"/>
    <property type="project" value="InterPro"/>
</dbReference>
<dbReference type="Ensembl" id="ENSCPBT00000016968.1">
    <property type="protein sequence ID" value="ENSCPBP00000014288.1"/>
    <property type="gene ID" value="ENSCPBG00000010642.1"/>
</dbReference>
<feature type="transmembrane region" description="Helical" evidence="11">
    <location>
        <begin position="203"/>
        <end position="228"/>
    </location>
</feature>
<keyword evidence="13" id="KW-1185">Reference proteome</keyword>
<reference evidence="12" key="2">
    <citation type="submission" date="2025-09" db="UniProtKB">
        <authorList>
            <consortium name="Ensembl"/>
        </authorList>
    </citation>
    <scope>IDENTIFICATION</scope>
</reference>
<evidence type="ECO:0000313" key="13">
    <source>
        <dbReference type="Proteomes" id="UP000694380"/>
    </source>
</evidence>
<dbReference type="Proteomes" id="UP000694380">
    <property type="component" value="Unplaced"/>
</dbReference>
<keyword evidence="4" id="KW-0796">Tight junction</keyword>
<organism evidence="12 13">
    <name type="scientific">Chrysemys picta bellii</name>
    <name type="common">Western painted turtle</name>
    <name type="synonym">Emys bellii</name>
    <dbReference type="NCBI Taxonomy" id="8478"/>
    <lineage>
        <taxon>Eukaryota</taxon>
        <taxon>Metazoa</taxon>
        <taxon>Chordata</taxon>
        <taxon>Craniata</taxon>
        <taxon>Vertebrata</taxon>
        <taxon>Euteleostomi</taxon>
        <taxon>Archelosauria</taxon>
        <taxon>Testudinata</taxon>
        <taxon>Testudines</taxon>
        <taxon>Cryptodira</taxon>
        <taxon>Durocryptodira</taxon>
        <taxon>Testudinoidea</taxon>
        <taxon>Emydidae</taxon>
        <taxon>Chrysemys</taxon>
    </lineage>
</organism>
<dbReference type="InterPro" id="IPR017974">
    <property type="entry name" value="Claudin_CS"/>
</dbReference>
<dbReference type="GO" id="GO:1990963">
    <property type="term" value="P:establishment of blood-retinal barrier"/>
    <property type="evidence" value="ECO:0007669"/>
    <property type="project" value="Ensembl"/>
</dbReference>
<dbReference type="AlphaFoldDB" id="A0A8C3HBE6"/>
<dbReference type="GO" id="GO:0043116">
    <property type="term" value="P:negative regulation of vascular permeability"/>
    <property type="evidence" value="ECO:0007669"/>
    <property type="project" value="Ensembl"/>
</dbReference>
<sequence length="298" mass="31799">MEPGGRGWNRAYPFQHPALSHSGQGAGSTPTSRAPQPSALTPPHTLSLLPCTPHTLQPSVLKPPTPTHTQPSALHTLPHRMTSAAREILGLGLCVLGWVGVILVCGLPMWQVSAFTDGHIVVAQTTWEGLWMNCAVQSTGQMQCKVYDSILALDPHMQTGRALTVLVTLLGLVALMVTVVGSQCTTCVRAGKTKSWIVMTGGVLYILCGVLVLIPVSWFANIIISGFYDPKVPNSMKREMGAALYIGWAATALLLLGGSLICCSCSCPGEGENAFPVKYSASTRRPTSNGEYDKKNYV</sequence>
<dbReference type="FunFam" id="1.20.140.150:FF:000001">
    <property type="entry name" value="Claudin"/>
    <property type="match status" value="1"/>
</dbReference>
<dbReference type="PRINTS" id="PR01380">
    <property type="entry name" value="CLAUDIN5"/>
</dbReference>
<feature type="transmembrane region" description="Helical" evidence="11">
    <location>
        <begin position="240"/>
        <end position="263"/>
    </location>
</feature>
<dbReference type="GO" id="GO:0016525">
    <property type="term" value="P:negative regulation of angiogenesis"/>
    <property type="evidence" value="ECO:0007669"/>
    <property type="project" value="Ensembl"/>
</dbReference>
<feature type="transmembrane region" description="Helical" evidence="11">
    <location>
        <begin position="88"/>
        <end position="110"/>
    </location>
</feature>
<dbReference type="Gene3D" id="1.20.140.150">
    <property type="match status" value="1"/>
</dbReference>
<dbReference type="GO" id="GO:1903348">
    <property type="term" value="P:positive regulation of bicellular tight junction assembly"/>
    <property type="evidence" value="ECO:0007669"/>
    <property type="project" value="Ensembl"/>
</dbReference>
<dbReference type="GO" id="GO:0035633">
    <property type="term" value="P:maintenance of blood-brain barrier"/>
    <property type="evidence" value="ECO:0007669"/>
    <property type="project" value="Ensembl"/>
</dbReference>
<dbReference type="PROSITE" id="PS01346">
    <property type="entry name" value="CLAUDIN"/>
    <property type="match status" value="1"/>
</dbReference>
<proteinExistence type="inferred from homology"/>
<evidence type="ECO:0000313" key="12">
    <source>
        <dbReference type="Ensembl" id="ENSCPBP00000014288.1"/>
    </source>
</evidence>
<dbReference type="GO" id="GO:0030336">
    <property type="term" value="P:negative regulation of cell migration"/>
    <property type="evidence" value="ECO:0007669"/>
    <property type="project" value="Ensembl"/>
</dbReference>
<dbReference type="GO" id="GO:0016327">
    <property type="term" value="C:apicolateral plasma membrane"/>
    <property type="evidence" value="ECO:0007669"/>
    <property type="project" value="Ensembl"/>
</dbReference>
<evidence type="ECO:0000256" key="10">
    <source>
        <dbReference type="SAM" id="MobiDB-lite"/>
    </source>
</evidence>
<evidence type="ECO:0000256" key="1">
    <source>
        <dbReference type="ARBA" id="ARBA00004435"/>
    </source>
</evidence>
<keyword evidence="7" id="KW-0965">Cell junction</keyword>
<accession>A0A8C3HBE6</accession>
<dbReference type="InterPro" id="IPR006187">
    <property type="entry name" value="Claudin"/>
</dbReference>
<dbReference type="GO" id="GO:0120192">
    <property type="term" value="P:tight junction assembly"/>
    <property type="evidence" value="ECO:0007669"/>
    <property type="project" value="Ensembl"/>
</dbReference>
<name>A0A8C3HBE6_CHRPI</name>
<keyword evidence="6 11" id="KW-0812">Transmembrane</keyword>
<evidence type="ECO:0000256" key="3">
    <source>
        <dbReference type="ARBA" id="ARBA00008295"/>
    </source>
</evidence>
<dbReference type="GO" id="GO:0008284">
    <property type="term" value="P:positive regulation of cell population proliferation"/>
    <property type="evidence" value="ECO:0007669"/>
    <property type="project" value="Ensembl"/>
</dbReference>
<dbReference type="GO" id="GO:0030864">
    <property type="term" value="C:cortical actin cytoskeleton"/>
    <property type="evidence" value="ECO:0007669"/>
    <property type="project" value="Ensembl"/>
</dbReference>
<comment type="subcellular location">
    <subcellularLocation>
        <location evidence="1">Cell junction</location>
        <location evidence="1">Tight junction</location>
    </subcellularLocation>
    <subcellularLocation>
        <location evidence="2">Cell membrane</location>
        <topology evidence="2">Multi-pass membrane protein</topology>
    </subcellularLocation>
</comment>
<protein>
    <submittedName>
        <fullName evidence="12">Claudin 5</fullName>
    </submittedName>
</protein>
<dbReference type="GO" id="GO:0007179">
    <property type="term" value="P:transforming growth factor beta receptor signaling pathway"/>
    <property type="evidence" value="ECO:0007669"/>
    <property type="project" value="Ensembl"/>
</dbReference>
<dbReference type="PRINTS" id="PR01077">
    <property type="entry name" value="CLAUDIN"/>
</dbReference>
<feature type="region of interest" description="Disordered" evidence="10">
    <location>
        <begin position="11"/>
        <end position="44"/>
    </location>
</feature>
<evidence type="ECO:0000256" key="7">
    <source>
        <dbReference type="ARBA" id="ARBA00022949"/>
    </source>
</evidence>
<feature type="compositionally biased region" description="Polar residues" evidence="10">
    <location>
        <begin position="21"/>
        <end position="39"/>
    </location>
</feature>
<evidence type="ECO:0000256" key="9">
    <source>
        <dbReference type="ARBA" id="ARBA00023136"/>
    </source>
</evidence>
<dbReference type="GO" id="GO:0010629">
    <property type="term" value="P:negative regulation of gene expression"/>
    <property type="evidence" value="ECO:0007669"/>
    <property type="project" value="Ensembl"/>
</dbReference>
<feature type="transmembrane region" description="Helical" evidence="11">
    <location>
        <begin position="162"/>
        <end position="182"/>
    </location>
</feature>
<dbReference type="InterPro" id="IPR004031">
    <property type="entry name" value="PMP22/EMP/MP20/Claudin"/>
</dbReference>
<dbReference type="GO" id="GO:0005923">
    <property type="term" value="C:bicellular tight junction"/>
    <property type="evidence" value="ECO:0007669"/>
    <property type="project" value="UniProtKB-SubCell"/>
</dbReference>
<keyword evidence="9 11" id="KW-0472">Membrane</keyword>
<keyword evidence="5" id="KW-1003">Cell membrane</keyword>
<gene>
    <name evidence="12" type="primary">CLDN5</name>
</gene>
<evidence type="ECO:0000256" key="2">
    <source>
        <dbReference type="ARBA" id="ARBA00004651"/>
    </source>
</evidence>
<evidence type="ECO:0000256" key="4">
    <source>
        <dbReference type="ARBA" id="ARBA00022427"/>
    </source>
</evidence>
<dbReference type="GO" id="GO:1903142">
    <property type="term" value="P:positive regulation of establishment of endothelial barrier"/>
    <property type="evidence" value="ECO:0007669"/>
    <property type="project" value="Ensembl"/>
</dbReference>
<evidence type="ECO:0000256" key="6">
    <source>
        <dbReference type="ARBA" id="ARBA00022692"/>
    </source>
</evidence>
<dbReference type="OMA" id="SWFANTI"/>
<comment type="similarity">
    <text evidence="3">Belongs to the claudin family.</text>
</comment>
<dbReference type="GeneTree" id="ENSGT00940000161769"/>
<dbReference type="Pfam" id="PF00822">
    <property type="entry name" value="PMP22_Claudin"/>
    <property type="match status" value="1"/>
</dbReference>
<keyword evidence="8 11" id="KW-1133">Transmembrane helix</keyword>
<evidence type="ECO:0000256" key="5">
    <source>
        <dbReference type="ARBA" id="ARBA00022475"/>
    </source>
</evidence>